<keyword evidence="2" id="KW-1185">Reference proteome</keyword>
<name>A0A9Q0PRP7_SALPP</name>
<gene>
    <name evidence="1" type="ORF">OIU79_014545</name>
</gene>
<dbReference type="Proteomes" id="UP001151532">
    <property type="component" value="Chromosome 9"/>
</dbReference>
<comment type="caution">
    <text evidence="1">The sequence shown here is derived from an EMBL/GenBank/DDBJ whole genome shotgun (WGS) entry which is preliminary data.</text>
</comment>
<evidence type="ECO:0000313" key="2">
    <source>
        <dbReference type="Proteomes" id="UP001151532"/>
    </source>
</evidence>
<evidence type="ECO:0000313" key="1">
    <source>
        <dbReference type="EMBL" id="KAJ6692827.1"/>
    </source>
</evidence>
<sequence>MKAATPQGELPSDGCWYVLRRRSHGVMLKSQPTMAIITTGTSKMSQFTCFSAVSAMSLWFKYQGYPKPRTISLQRSRELDREEVLE</sequence>
<dbReference type="EMBL" id="JAPFFK010000018">
    <property type="protein sequence ID" value="KAJ6692827.1"/>
    <property type="molecule type" value="Genomic_DNA"/>
</dbReference>
<dbReference type="AlphaFoldDB" id="A0A9Q0PRP7"/>
<accession>A0A9Q0PRP7</accession>
<reference evidence="1" key="2">
    <citation type="journal article" date="2023" name="Int. J. Mol. Sci.">
        <title>De Novo Assembly and Annotation of 11 Diverse Shrub Willow (Salix) Genomes Reveals Novel Gene Organization in Sex-Linked Regions.</title>
        <authorList>
            <person name="Hyden B."/>
            <person name="Feng K."/>
            <person name="Yates T.B."/>
            <person name="Jawdy S."/>
            <person name="Cereghino C."/>
            <person name="Smart L.B."/>
            <person name="Muchero W."/>
        </authorList>
    </citation>
    <scope>NUCLEOTIDE SEQUENCE</scope>
    <source>
        <tissue evidence="1">Shoot tip</tissue>
    </source>
</reference>
<organism evidence="1 2">
    <name type="scientific">Salix purpurea</name>
    <name type="common">Purple osier willow</name>
    <dbReference type="NCBI Taxonomy" id="77065"/>
    <lineage>
        <taxon>Eukaryota</taxon>
        <taxon>Viridiplantae</taxon>
        <taxon>Streptophyta</taxon>
        <taxon>Embryophyta</taxon>
        <taxon>Tracheophyta</taxon>
        <taxon>Spermatophyta</taxon>
        <taxon>Magnoliopsida</taxon>
        <taxon>eudicotyledons</taxon>
        <taxon>Gunneridae</taxon>
        <taxon>Pentapetalae</taxon>
        <taxon>rosids</taxon>
        <taxon>fabids</taxon>
        <taxon>Malpighiales</taxon>
        <taxon>Salicaceae</taxon>
        <taxon>Saliceae</taxon>
        <taxon>Salix</taxon>
    </lineage>
</organism>
<protein>
    <submittedName>
        <fullName evidence="1">Uncharacterized protein</fullName>
    </submittedName>
</protein>
<proteinExistence type="predicted"/>
<reference evidence="1" key="1">
    <citation type="submission" date="2022-11" db="EMBL/GenBank/DDBJ databases">
        <authorList>
            <person name="Hyden B.L."/>
            <person name="Feng K."/>
            <person name="Yates T."/>
            <person name="Jawdy S."/>
            <person name="Smart L.B."/>
            <person name="Muchero W."/>
        </authorList>
    </citation>
    <scope>NUCLEOTIDE SEQUENCE</scope>
    <source>
        <tissue evidence="1">Shoot tip</tissue>
    </source>
</reference>